<dbReference type="SUPFAM" id="SSF51735">
    <property type="entry name" value="NAD(P)-binding Rossmann-fold domains"/>
    <property type="match status" value="1"/>
</dbReference>
<proteinExistence type="predicted"/>
<dbReference type="STRING" id="1618023.UH38_17095"/>
<gene>
    <name evidence="2" type="ORF">UH38_17095</name>
</gene>
<comment type="caution">
    <text evidence="2">The sequence shown here is derived from an EMBL/GenBank/DDBJ whole genome shotgun (WGS) entry which is preliminary data.</text>
</comment>
<dbReference type="Gene3D" id="3.40.50.720">
    <property type="entry name" value="NAD(P)-binding Rossmann-like Domain"/>
    <property type="match status" value="1"/>
</dbReference>
<dbReference type="Gene3D" id="3.90.25.10">
    <property type="entry name" value="UDP-galactose 4-epimerase, domain 1"/>
    <property type="match status" value="1"/>
</dbReference>
<dbReference type="PANTHER" id="PTHR43162">
    <property type="match status" value="1"/>
</dbReference>
<feature type="domain" description="NmrA-like" evidence="1">
    <location>
        <begin position="3"/>
        <end position="250"/>
    </location>
</feature>
<dbReference type="PANTHER" id="PTHR43162:SF1">
    <property type="entry name" value="PRESTALK A DIFFERENTIATION PROTEIN A"/>
    <property type="match status" value="1"/>
</dbReference>
<dbReference type="InterPro" id="IPR036291">
    <property type="entry name" value="NAD(P)-bd_dom_sf"/>
</dbReference>
<name>A0A0D8ZP78_9CYAN</name>
<dbReference type="OrthoDB" id="7352262at2"/>
<protein>
    <recommendedName>
        <fullName evidence="1">NmrA-like domain-containing protein</fullName>
    </recommendedName>
</protein>
<dbReference type="InterPro" id="IPR051604">
    <property type="entry name" value="Ergot_Alk_Oxidoreductase"/>
</dbReference>
<dbReference type="EMBL" id="JYON01000020">
    <property type="protein sequence ID" value="KJH70623.1"/>
    <property type="molecule type" value="Genomic_DNA"/>
</dbReference>
<accession>A0A0D8ZP78</accession>
<dbReference type="Pfam" id="PF05368">
    <property type="entry name" value="NmrA"/>
    <property type="match status" value="1"/>
</dbReference>
<evidence type="ECO:0000313" key="3">
    <source>
        <dbReference type="Proteomes" id="UP000032452"/>
    </source>
</evidence>
<reference evidence="2 3" key="1">
    <citation type="submission" date="2015-02" db="EMBL/GenBank/DDBJ databases">
        <title>Draft genome of a novel marine cyanobacterium (Chroococcales) isolated from South Atlantic Ocean.</title>
        <authorList>
            <person name="Rigonato J."/>
            <person name="Alvarenga D.O."/>
            <person name="Branco L.H."/>
            <person name="Varani A.M."/>
            <person name="Brandini F.P."/>
            <person name="Fiore M.F."/>
        </authorList>
    </citation>
    <scope>NUCLEOTIDE SEQUENCE [LARGE SCALE GENOMIC DNA]</scope>
    <source>
        <strain evidence="2 3">CENA595</strain>
    </source>
</reference>
<dbReference type="InterPro" id="IPR008030">
    <property type="entry name" value="NmrA-like"/>
</dbReference>
<sequence>MAIAITTPTGNVGQQVTERLLANGADLILLVRDAEKLSDAVRQQAKVFSGSIDDSAFVIEATKGAEALFWVSPNSFNSADVSAWYEKLARSAANAVKTNNIVRVVNLSSVGAHLETGLGVISSLRTVEQQLDAVASNIIHLRPDYFMENYFHQLEPLQTQSSVFLPLAGEQRFRQIATGDIAQVAADLLLDSSWQGRSIMGLQGSANISFDEAAAILSKLLGKTITHKQISYEQFNDVMLSQGASLDVAAQYTQMWRGLSSPDFKPAQPSSSKTMPTTFAEFACNSLIPLLR</sequence>
<dbReference type="RefSeq" id="WP_045055898.1">
    <property type="nucleotide sequence ID" value="NZ_CAWMDP010000007.1"/>
</dbReference>
<organism evidence="2 3">
    <name type="scientific">Aliterella atlantica CENA595</name>
    <dbReference type="NCBI Taxonomy" id="1618023"/>
    <lineage>
        <taxon>Bacteria</taxon>
        <taxon>Bacillati</taxon>
        <taxon>Cyanobacteriota</taxon>
        <taxon>Cyanophyceae</taxon>
        <taxon>Chroococcidiopsidales</taxon>
        <taxon>Aliterellaceae</taxon>
        <taxon>Aliterella</taxon>
    </lineage>
</organism>
<evidence type="ECO:0000259" key="1">
    <source>
        <dbReference type="Pfam" id="PF05368"/>
    </source>
</evidence>
<evidence type="ECO:0000313" key="2">
    <source>
        <dbReference type="EMBL" id="KJH70623.1"/>
    </source>
</evidence>
<dbReference type="AlphaFoldDB" id="A0A0D8ZP78"/>
<keyword evidence="3" id="KW-1185">Reference proteome</keyword>
<dbReference type="Proteomes" id="UP000032452">
    <property type="component" value="Unassembled WGS sequence"/>
</dbReference>